<dbReference type="SUPFAM" id="SSF144064">
    <property type="entry name" value="Heme iron utilization protein-like"/>
    <property type="match status" value="1"/>
</dbReference>
<feature type="domain" description="Haemin-degrading HemS/ChuX" evidence="1">
    <location>
        <begin position="38"/>
        <end position="159"/>
    </location>
</feature>
<accession>A0A840TQ46</accession>
<evidence type="ECO:0000313" key="2">
    <source>
        <dbReference type="EMBL" id="MBB5282138.1"/>
    </source>
</evidence>
<proteinExistence type="predicted"/>
<comment type="caution">
    <text evidence="2">The sequence shown here is derived from an EMBL/GenBank/DDBJ whole genome shotgun (WGS) entry which is preliminary data.</text>
</comment>
<name>A0A840TQ46_9BACT</name>
<dbReference type="AlphaFoldDB" id="A0A840TQ46"/>
<dbReference type="InterPro" id="IPR053733">
    <property type="entry name" value="Heme_Transport_Util_sf"/>
</dbReference>
<evidence type="ECO:0000313" key="3">
    <source>
        <dbReference type="Proteomes" id="UP000557307"/>
    </source>
</evidence>
<dbReference type="GO" id="GO:0006826">
    <property type="term" value="P:iron ion transport"/>
    <property type="evidence" value="ECO:0007669"/>
    <property type="project" value="InterPro"/>
</dbReference>
<dbReference type="Pfam" id="PF05171">
    <property type="entry name" value="HemS"/>
    <property type="match status" value="2"/>
</dbReference>
<dbReference type="InterPro" id="IPR007845">
    <property type="entry name" value="HemS/ChuX_dom"/>
</dbReference>
<feature type="domain" description="Haemin-degrading HemS/ChuX" evidence="1">
    <location>
        <begin position="213"/>
        <end position="343"/>
    </location>
</feature>
<gene>
    <name evidence="2" type="ORF">HNQ92_000259</name>
</gene>
<reference evidence="2 3" key="1">
    <citation type="submission" date="2020-08" db="EMBL/GenBank/DDBJ databases">
        <title>Genomic Encyclopedia of Type Strains, Phase IV (KMG-IV): sequencing the most valuable type-strain genomes for metagenomic binning, comparative biology and taxonomic classification.</title>
        <authorList>
            <person name="Goeker M."/>
        </authorList>
    </citation>
    <scope>NUCLEOTIDE SEQUENCE [LARGE SCALE GENOMIC DNA]</scope>
    <source>
        <strain evidence="2 3">DSM 105074</strain>
    </source>
</reference>
<keyword evidence="3" id="KW-1185">Reference proteome</keyword>
<dbReference type="Gene3D" id="3.40.1570.10">
    <property type="entry name" value="HemS/ChuS/ChuX like domains"/>
    <property type="match status" value="2"/>
</dbReference>
<dbReference type="CDD" id="cd16831">
    <property type="entry name" value="HemS-like_C"/>
    <property type="match status" value="1"/>
</dbReference>
<organism evidence="2 3">
    <name type="scientific">Rhabdobacter roseus</name>
    <dbReference type="NCBI Taxonomy" id="1655419"/>
    <lineage>
        <taxon>Bacteria</taxon>
        <taxon>Pseudomonadati</taxon>
        <taxon>Bacteroidota</taxon>
        <taxon>Cytophagia</taxon>
        <taxon>Cytophagales</taxon>
        <taxon>Cytophagaceae</taxon>
        <taxon>Rhabdobacter</taxon>
    </lineage>
</organism>
<evidence type="ECO:0000259" key="1">
    <source>
        <dbReference type="Pfam" id="PF05171"/>
    </source>
</evidence>
<dbReference type="Proteomes" id="UP000557307">
    <property type="component" value="Unassembled WGS sequence"/>
</dbReference>
<sequence>MKTTPVSERSSLKEAWNEFRLQNPKVRIRDAAKQLNSTEAELLATGIGESVVRLEGDFRDVIQDVAQLGHVMALTRNDHVVHERKGTYEKISFRNQVGLVLGEDIDLRLFMTHWHFGFAVNENERQSLQFFDQNGEAVHKIYLTEQSDRAAYQALVAKYEAADQEAAVVTQPLQETEEAYTAKDEAELAAFQQEWLGLQDTHDFFGLIRKYGLPRQEALRHAPEGYAYRFDPASIRQVFQDAADTSLPIMVFVGSRGCIQIHTGPVKKLVVTGPWFNVLDPEFNLHLREDAIHEAWVVIKPTVDGVVTALELFDAQGEIIVQVFGKRKPGSPELEAWRSIVQNAASPLQIS</sequence>
<dbReference type="EMBL" id="JACHGF010000001">
    <property type="protein sequence ID" value="MBB5282138.1"/>
    <property type="molecule type" value="Genomic_DNA"/>
</dbReference>
<dbReference type="CDD" id="cd16830">
    <property type="entry name" value="HemS-like_N"/>
    <property type="match status" value="1"/>
</dbReference>
<protein>
    <submittedName>
        <fullName evidence="2">Putative hemin transport protein</fullName>
    </submittedName>
</protein>
<dbReference type="RefSeq" id="WP_184169725.1">
    <property type="nucleotide sequence ID" value="NZ_JACHGF010000001.1"/>
</dbReference>